<dbReference type="Gene3D" id="3.90.1200.10">
    <property type="match status" value="1"/>
</dbReference>
<evidence type="ECO:0008006" key="3">
    <source>
        <dbReference type="Google" id="ProtNLM"/>
    </source>
</evidence>
<dbReference type="OrthoDB" id="7954051at2"/>
<organism evidence="1 2">
    <name type="scientific">Treponema primitia (strain ATCC BAA-887 / DSM 12427 / ZAS-2)</name>
    <dbReference type="NCBI Taxonomy" id="545694"/>
    <lineage>
        <taxon>Bacteria</taxon>
        <taxon>Pseudomonadati</taxon>
        <taxon>Spirochaetota</taxon>
        <taxon>Spirochaetia</taxon>
        <taxon>Spirochaetales</taxon>
        <taxon>Treponemataceae</taxon>
        <taxon>Treponema</taxon>
    </lineage>
</organism>
<proteinExistence type="predicted"/>
<dbReference type="Proteomes" id="UP000009223">
    <property type="component" value="Chromosome"/>
</dbReference>
<dbReference type="EMBL" id="CP001843">
    <property type="protein sequence ID" value="AEF83951.1"/>
    <property type="molecule type" value="Genomic_DNA"/>
</dbReference>
<evidence type="ECO:0000313" key="1">
    <source>
        <dbReference type="EMBL" id="AEF83951.1"/>
    </source>
</evidence>
<gene>
    <name evidence="1" type="ordered locus">TREPR_3741</name>
</gene>
<dbReference type="InterPro" id="IPR011009">
    <property type="entry name" value="Kinase-like_dom_sf"/>
</dbReference>
<reference evidence="2" key="1">
    <citation type="submission" date="2009-12" db="EMBL/GenBank/DDBJ databases">
        <title>Complete sequence of Treponema primitia strain ZAS-2.</title>
        <authorList>
            <person name="Tetu S.G."/>
            <person name="Matson E."/>
            <person name="Ren Q."/>
            <person name="Seshadri R."/>
            <person name="Elbourne L."/>
            <person name="Hassan K.A."/>
            <person name="Durkin A."/>
            <person name="Radune D."/>
            <person name="Mohamoud Y."/>
            <person name="Shay R."/>
            <person name="Jin S."/>
            <person name="Zhang X."/>
            <person name="Lucey K."/>
            <person name="Ballor N.R."/>
            <person name="Ottesen E."/>
            <person name="Rosenthal R."/>
            <person name="Allen A."/>
            <person name="Leadbetter J.R."/>
            <person name="Paulsen I.T."/>
        </authorList>
    </citation>
    <scope>NUCLEOTIDE SEQUENCE [LARGE SCALE GENOMIC DNA]</scope>
    <source>
        <strain evidence="2">ATCC BAA-887 / DSM 12427 / ZAS-2</strain>
    </source>
</reference>
<dbReference type="SUPFAM" id="SSF56112">
    <property type="entry name" value="Protein kinase-like (PK-like)"/>
    <property type="match status" value="1"/>
</dbReference>
<dbReference type="RefSeq" id="WP_015706588.1">
    <property type="nucleotide sequence ID" value="NC_015578.1"/>
</dbReference>
<protein>
    <recommendedName>
        <fullName evidence="3">Aminoglycoside phosphotransferase domain-containing protein</fullName>
    </recommendedName>
</protein>
<dbReference type="AlphaFoldDB" id="F5YQA0"/>
<accession>F5YQA0</accession>
<reference evidence="1 2" key="2">
    <citation type="journal article" date="2011" name="ISME J.">
        <title>RNA-seq reveals cooperative metabolic interactions between two termite-gut spirochete species in co-culture.</title>
        <authorList>
            <person name="Rosenthal A.Z."/>
            <person name="Matson E.G."/>
            <person name="Eldar A."/>
            <person name="Leadbetter J.R."/>
        </authorList>
    </citation>
    <scope>NUCLEOTIDE SEQUENCE [LARGE SCALE GENOMIC DNA]</scope>
    <source>
        <strain evidence="2">ATCC BAA-887 / DSM 12427 / ZAS-2</strain>
    </source>
</reference>
<keyword evidence="2" id="KW-1185">Reference proteome</keyword>
<dbReference type="STRING" id="545694.TREPR_3741"/>
<dbReference type="HOGENOM" id="CLU_975403_0_0_12"/>
<evidence type="ECO:0000313" key="2">
    <source>
        <dbReference type="Proteomes" id="UP000009223"/>
    </source>
</evidence>
<name>F5YQA0_TREPZ</name>
<sequence length="282" mass="33420">MIKLNGHSGCIIELININEKNIVIKRSKDISYNKRLEEQCKKQEKYSRNIFSAVRVIDKGADKSGLFWFSMEYINGLTLADYMKTIELQKIKDIAQVFLSLIPSSFDNIEYDANAKKICLLKVKTLSENIIEKSEIIDVVLNKLENYQWNYIQYSKCHGDLTLENIIVSQNNLYLIDFLDSFYNSWQIDIAKVLQDIELFWHYRKEKIDNNLFIRLLVLKEIMLTELLKKNDGEKIVESIYYLLLLNLLRILPYTKDESTYDFLQQSLVSINSKIYHRNWER</sequence>
<dbReference type="KEGG" id="tpi:TREPR_3741"/>
<dbReference type="eggNOG" id="COG3173">
    <property type="taxonomic scope" value="Bacteria"/>
</dbReference>